<dbReference type="GO" id="GO:0016811">
    <property type="term" value="F:hydrolase activity, acting on carbon-nitrogen (but not peptide) bonds, in linear amides"/>
    <property type="evidence" value="ECO:0007669"/>
    <property type="project" value="TreeGrafter"/>
</dbReference>
<dbReference type="Gene3D" id="3.40.50.10320">
    <property type="entry name" value="LmbE-like"/>
    <property type="match status" value="1"/>
</dbReference>
<dbReference type="RefSeq" id="WP_068141624.1">
    <property type="nucleotide sequence ID" value="NZ_CP042914.1"/>
</dbReference>
<evidence type="ECO:0000313" key="1">
    <source>
        <dbReference type="EMBL" id="QEG42110.1"/>
    </source>
</evidence>
<dbReference type="Pfam" id="PF02585">
    <property type="entry name" value="PIG-L"/>
    <property type="match status" value="1"/>
</dbReference>
<dbReference type="EMBL" id="CP042914">
    <property type="protein sequence ID" value="QEG42110.1"/>
    <property type="molecule type" value="Genomic_DNA"/>
</dbReference>
<dbReference type="Proteomes" id="UP000325286">
    <property type="component" value="Chromosome"/>
</dbReference>
<sequence>MPSVLAIAAHPDDIEYVMCGTMLQLRDRGWDLHYFNVADGSRGSTQLGPVECAARRLTEAQEAARRMEATFYPPIGRDMEMAYTTELFQRVAAVVRQTKASIILTHSPVDYMEDHEFVCRLAVSAAFAHGMPNFETVPPVEPYYEPVTVYHAQPVGNRTPTGQRVRPHFWVDIEAVMDRKEAALAAHESQREWLDSSQGMDSYVQTMIDLAADSGNMSGKFKAAEGWRRREHWGFCNADDDPLREALSDLLVDDLPRDE</sequence>
<reference evidence="1 2" key="1">
    <citation type="submission" date="2019-08" db="EMBL/GenBank/DDBJ databases">
        <title>Deep-cultivation of Planctomycetes and their phenomic and genomic characterization uncovers novel biology.</title>
        <authorList>
            <person name="Wiegand S."/>
            <person name="Jogler M."/>
            <person name="Boedeker C."/>
            <person name="Pinto D."/>
            <person name="Vollmers J."/>
            <person name="Rivas-Marin E."/>
            <person name="Kohn T."/>
            <person name="Peeters S.H."/>
            <person name="Heuer A."/>
            <person name="Rast P."/>
            <person name="Oberbeckmann S."/>
            <person name="Bunk B."/>
            <person name="Jeske O."/>
            <person name="Meyerdierks A."/>
            <person name="Storesund J.E."/>
            <person name="Kallscheuer N."/>
            <person name="Luecker S."/>
            <person name="Lage O.M."/>
            <person name="Pohl T."/>
            <person name="Merkel B.J."/>
            <person name="Hornburger P."/>
            <person name="Mueller R.-W."/>
            <person name="Bruemmer F."/>
            <person name="Labrenz M."/>
            <person name="Spormann A.M."/>
            <person name="Op den Camp H."/>
            <person name="Overmann J."/>
            <person name="Amann R."/>
            <person name="Jetten M.S.M."/>
            <person name="Mascher T."/>
            <person name="Medema M.H."/>
            <person name="Devos D.P."/>
            <person name="Kaster A.-K."/>
            <person name="Ovreas L."/>
            <person name="Rohde M."/>
            <person name="Galperin M.Y."/>
            <person name="Jogler C."/>
        </authorList>
    </citation>
    <scope>NUCLEOTIDE SEQUENCE [LARGE SCALE GENOMIC DNA]</scope>
    <source>
        <strain evidence="1 2">UC8</strain>
    </source>
</reference>
<dbReference type="InterPro" id="IPR024078">
    <property type="entry name" value="LmbE-like_dom_sf"/>
</dbReference>
<name>A0A5B9QWE6_9BACT</name>
<protein>
    <submittedName>
        <fullName evidence="1">GlcNAc-PI de-N-acetylase</fullName>
    </submittedName>
</protein>
<dbReference type="SUPFAM" id="SSF102588">
    <property type="entry name" value="LmbE-like"/>
    <property type="match status" value="1"/>
</dbReference>
<accession>A0A5B9QWE6</accession>
<dbReference type="AlphaFoldDB" id="A0A5B9QWE6"/>
<dbReference type="InterPro" id="IPR003737">
    <property type="entry name" value="GlcNAc_PI_deacetylase-related"/>
</dbReference>
<dbReference type="PANTHER" id="PTHR12993">
    <property type="entry name" value="N-ACETYLGLUCOSAMINYL-PHOSPHATIDYLINOSITOL DE-N-ACETYLASE-RELATED"/>
    <property type="match status" value="1"/>
</dbReference>
<organism evidence="1 2">
    <name type="scientific">Roseimaritima ulvae</name>
    <dbReference type="NCBI Taxonomy" id="980254"/>
    <lineage>
        <taxon>Bacteria</taxon>
        <taxon>Pseudomonadati</taxon>
        <taxon>Planctomycetota</taxon>
        <taxon>Planctomycetia</taxon>
        <taxon>Pirellulales</taxon>
        <taxon>Pirellulaceae</taxon>
        <taxon>Roseimaritima</taxon>
    </lineage>
</organism>
<proteinExistence type="predicted"/>
<gene>
    <name evidence="1" type="ORF">UC8_41420</name>
</gene>
<dbReference type="OrthoDB" id="9790023at2"/>
<dbReference type="KEGG" id="rul:UC8_41420"/>
<evidence type="ECO:0000313" key="2">
    <source>
        <dbReference type="Proteomes" id="UP000325286"/>
    </source>
</evidence>
<keyword evidence="2" id="KW-1185">Reference proteome</keyword>
<dbReference type="PANTHER" id="PTHR12993:SF30">
    <property type="entry name" value="N-ACETYL-ALPHA-D-GLUCOSAMINYL L-MALATE DEACETYLASE 1"/>
    <property type="match status" value="1"/>
</dbReference>